<evidence type="ECO:0000313" key="1">
    <source>
        <dbReference type="EMBL" id="MBA5604315.1"/>
    </source>
</evidence>
<evidence type="ECO:0008006" key="3">
    <source>
        <dbReference type="Google" id="ProtNLM"/>
    </source>
</evidence>
<gene>
    <name evidence="1" type="ORF">H3H36_02935</name>
</gene>
<organism evidence="1 2">
    <name type="scientific">Rugamonas fusca</name>
    <dbReference type="NCBI Taxonomy" id="2758568"/>
    <lineage>
        <taxon>Bacteria</taxon>
        <taxon>Pseudomonadati</taxon>
        <taxon>Pseudomonadota</taxon>
        <taxon>Betaproteobacteria</taxon>
        <taxon>Burkholderiales</taxon>
        <taxon>Oxalobacteraceae</taxon>
        <taxon>Telluria group</taxon>
        <taxon>Rugamonas</taxon>
    </lineage>
</organism>
<accession>A0A7W2EEQ1</accession>
<comment type="caution">
    <text evidence="1">The sequence shown here is derived from an EMBL/GenBank/DDBJ whole genome shotgun (WGS) entry which is preliminary data.</text>
</comment>
<dbReference type="EMBL" id="JACEZS010000001">
    <property type="protein sequence ID" value="MBA5604315.1"/>
    <property type="molecule type" value="Genomic_DNA"/>
</dbReference>
<sequence length="100" mass="10760">MTTNTGPHQKTFRFSIEADGAIGTLEGALAIVRRLGLELRSLRTTGGLAGLEVTMRLASAEEDALVLCRQRLHNVIGILPIRETPALVAVDSASRPRRLA</sequence>
<dbReference type="Proteomes" id="UP000566711">
    <property type="component" value="Unassembled WGS sequence"/>
</dbReference>
<evidence type="ECO:0000313" key="2">
    <source>
        <dbReference type="Proteomes" id="UP000566711"/>
    </source>
</evidence>
<reference evidence="1 2" key="1">
    <citation type="submission" date="2020-07" db="EMBL/GenBank/DDBJ databases">
        <title>Novel species isolated from subtropical streams in China.</title>
        <authorList>
            <person name="Lu H."/>
        </authorList>
    </citation>
    <scope>NUCLEOTIDE SEQUENCE [LARGE SCALE GENOMIC DNA]</scope>
    <source>
        <strain evidence="1 2">FT3S</strain>
    </source>
</reference>
<name>A0A7W2EEQ1_9BURK</name>
<dbReference type="RefSeq" id="WP_182213779.1">
    <property type="nucleotide sequence ID" value="NZ_JACEZS010000001.1"/>
</dbReference>
<dbReference type="AlphaFoldDB" id="A0A7W2EEQ1"/>
<proteinExistence type="predicted"/>
<protein>
    <recommendedName>
        <fullName evidence="3">ACT domain-containing protein</fullName>
    </recommendedName>
</protein>
<keyword evidence="2" id="KW-1185">Reference proteome</keyword>